<evidence type="ECO:0000313" key="1">
    <source>
        <dbReference type="EMBL" id="KAH8494824.1"/>
    </source>
</evidence>
<dbReference type="EMBL" id="JACEGQ020000011">
    <property type="protein sequence ID" value="KAH8494824.1"/>
    <property type="molecule type" value="Genomic_DNA"/>
</dbReference>
<sequence>MRGRPWVSGLIFSGGSLSLVPSFVPVLSQCFVDEGEFTGAASWVRWGLYLGMTWKWVSFGAAYCGGAHCGNGISGLSSVDGDEGWFGLMREKRKKTLAMQDGEAAAGWAGLGPRVKDGSFCVAGLGGTGMAMAMVSVWEIRGMELGNFEGENGADSLGFDAGNFEGENSIADFLELGDWYLDLIA</sequence>
<dbReference type="AlphaFoldDB" id="A0A8T2XQ26"/>
<reference evidence="1" key="1">
    <citation type="journal article" date="2021" name="J. Hered.">
        <title>Genome Assembly of Salicaceae Populus deltoides (Eastern Cottonwood) I-69 Based on Nanopore Sequencing and Hi-C Technologies.</title>
        <authorList>
            <person name="Bai S."/>
            <person name="Wu H."/>
            <person name="Zhang J."/>
            <person name="Pan Z."/>
            <person name="Zhao W."/>
            <person name="Li Z."/>
            <person name="Tong C."/>
        </authorList>
    </citation>
    <scope>NUCLEOTIDE SEQUENCE</scope>
    <source>
        <tissue evidence="1">Leaf</tissue>
    </source>
</reference>
<protein>
    <submittedName>
        <fullName evidence="1">Uncharacterized protein</fullName>
    </submittedName>
</protein>
<dbReference type="Proteomes" id="UP000807159">
    <property type="component" value="Chromosome 11"/>
</dbReference>
<organism evidence="1 2">
    <name type="scientific">Populus deltoides</name>
    <name type="common">Eastern poplar</name>
    <name type="synonym">Eastern cottonwood</name>
    <dbReference type="NCBI Taxonomy" id="3696"/>
    <lineage>
        <taxon>Eukaryota</taxon>
        <taxon>Viridiplantae</taxon>
        <taxon>Streptophyta</taxon>
        <taxon>Embryophyta</taxon>
        <taxon>Tracheophyta</taxon>
        <taxon>Spermatophyta</taxon>
        <taxon>Magnoliopsida</taxon>
        <taxon>eudicotyledons</taxon>
        <taxon>Gunneridae</taxon>
        <taxon>Pentapetalae</taxon>
        <taxon>rosids</taxon>
        <taxon>fabids</taxon>
        <taxon>Malpighiales</taxon>
        <taxon>Salicaceae</taxon>
        <taxon>Saliceae</taxon>
        <taxon>Populus</taxon>
    </lineage>
</organism>
<accession>A0A8T2XQ26</accession>
<keyword evidence="2" id="KW-1185">Reference proteome</keyword>
<evidence type="ECO:0000313" key="2">
    <source>
        <dbReference type="Proteomes" id="UP000807159"/>
    </source>
</evidence>
<gene>
    <name evidence="1" type="ORF">H0E87_021289</name>
</gene>
<comment type="caution">
    <text evidence="1">The sequence shown here is derived from an EMBL/GenBank/DDBJ whole genome shotgun (WGS) entry which is preliminary data.</text>
</comment>
<name>A0A8T2XQ26_POPDE</name>
<proteinExistence type="predicted"/>